<keyword evidence="8" id="KW-1133">Transmembrane helix</keyword>
<dbReference type="SUPFAM" id="SSF158544">
    <property type="entry name" value="GspK insert domain-like"/>
    <property type="match status" value="2"/>
</dbReference>
<accession>A0A6I4IW51</accession>
<evidence type="ECO:0000256" key="1">
    <source>
        <dbReference type="ARBA" id="ARBA00004533"/>
    </source>
</evidence>
<dbReference type="RefSeq" id="WP_157024985.1">
    <property type="nucleotide sequence ID" value="NZ_WQMS01000001.1"/>
</dbReference>
<dbReference type="GO" id="GO:0005886">
    <property type="term" value="C:plasma membrane"/>
    <property type="evidence" value="ECO:0007669"/>
    <property type="project" value="UniProtKB-SubCell"/>
</dbReference>
<feature type="domain" description="T2SS protein K first SAM-like" evidence="12">
    <location>
        <begin position="100"/>
        <end position="210"/>
    </location>
</feature>
<dbReference type="InterPro" id="IPR049179">
    <property type="entry name" value="T2SSK_SAM-like_2nd"/>
</dbReference>
<keyword evidence="9 10" id="KW-0472">Membrane</keyword>
<keyword evidence="6" id="KW-0812">Transmembrane</keyword>
<dbReference type="PANTHER" id="PTHR38831:SF1">
    <property type="entry name" value="TYPE II SECRETION SYSTEM PROTEIN K-RELATED"/>
    <property type="match status" value="1"/>
</dbReference>
<dbReference type="InterPro" id="IPR005628">
    <property type="entry name" value="GspK"/>
</dbReference>
<evidence type="ECO:0000256" key="7">
    <source>
        <dbReference type="ARBA" id="ARBA00022927"/>
    </source>
</evidence>
<dbReference type="PIRSF" id="PIRSF002786">
    <property type="entry name" value="XcpX"/>
    <property type="match status" value="1"/>
</dbReference>
<evidence type="ECO:0000256" key="8">
    <source>
        <dbReference type="ARBA" id="ARBA00022989"/>
    </source>
</evidence>
<proteinExistence type="inferred from homology"/>
<feature type="domain" description="T2SS protein K second SAM-like" evidence="11">
    <location>
        <begin position="216"/>
        <end position="279"/>
    </location>
</feature>
<dbReference type="Gene3D" id="1.10.40.60">
    <property type="entry name" value="EpsJ-like"/>
    <property type="match status" value="2"/>
</dbReference>
<comment type="subcellular location">
    <subcellularLocation>
        <location evidence="1 10">Cell inner membrane</location>
    </subcellularLocation>
</comment>
<evidence type="ECO:0000256" key="3">
    <source>
        <dbReference type="ARBA" id="ARBA00022448"/>
    </source>
</evidence>
<evidence type="ECO:0000256" key="2">
    <source>
        <dbReference type="ARBA" id="ARBA00007246"/>
    </source>
</evidence>
<dbReference type="InterPro" id="IPR045584">
    <property type="entry name" value="Pilin-like"/>
</dbReference>
<evidence type="ECO:0000256" key="9">
    <source>
        <dbReference type="ARBA" id="ARBA00023136"/>
    </source>
</evidence>
<name>A0A6I4IW51_9SPHN</name>
<dbReference type="Proteomes" id="UP000441389">
    <property type="component" value="Unassembled WGS sequence"/>
</dbReference>
<dbReference type="Pfam" id="PF03934">
    <property type="entry name" value="T2SSK"/>
    <property type="match status" value="1"/>
</dbReference>
<reference evidence="13 14" key="1">
    <citation type="submission" date="2019-12" db="EMBL/GenBank/DDBJ databases">
        <authorList>
            <person name="Huq M.A."/>
        </authorList>
    </citation>
    <scope>NUCLEOTIDE SEQUENCE [LARGE SCALE GENOMIC DNA]</scope>
    <source>
        <strain evidence="13 14">MAH-20</strain>
    </source>
</reference>
<keyword evidence="3 10" id="KW-0813">Transport</keyword>
<evidence type="ECO:0000256" key="6">
    <source>
        <dbReference type="ARBA" id="ARBA00022692"/>
    </source>
</evidence>
<dbReference type="AlphaFoldDB" id="A0A6I4IW51"/>
<dbReference type="SUPFAM" id="SSF54523">
    <property type="entry name" value="Pili subunits"/>
    <property type="match status" value="1"/>
</dbReference>
<keyword evidence="14" id="KW-1185">Reference proteome</keyword>
<dbReference type="GO" id="GO:0009306">
    <property type="term" value="P:protein secretion"/>
    <property type="evidence" value="ECO:0007669"/>
    <property type="project" value="InterPro"/>
</dbReference>
<dbReference type="EMBL" id="WQMS01000001">
    <property type="protein sequence ID" value="MVO76385.1"/>
    <property type="molecule type" value="Genomic_DNA"/>
</dbReference>
<dbReference type="Gene3D" id="3.30.1300.30">
    <property type="entry name" value="GSPII I/J protein-like"/>
    <property type="match status" value="1"/>
</dbReference>
<comment type="caution">
    <text evidence="13">The sequence shown here is derived from an EMBL/GenBank/DDBJ whole genome shotgun (WGS) entry which is preliminary data.</text>
</comment>
<comment type="similarity">
    <text evidence="2 10">Belongs to the GSP K family.</text>
</comment>
<sequence length="323" mass="33796">MKRGEQGAALLTVLMLVSVMAVLSAAALERLRLSTRIAANAGAIDQARAYALAAEEIAANRITTLVESDPARTPLGWAGRETGLPLPGGAASVTVRDGGNCFNLNSVVTGQAGQRLMARPAGIAQFEALMRILGIGEGEAVRVAASLADWIDSDGFPLPQGAEDAAYAGGPVPYKTANTLVADASELRAVAGVTPAIYERLKPWICALPTTELSPINVNTLTPEQAPLLSMLLPDKLSPDRARALMIGRPAAGYDSGYAFWRTSSLAGIAPGGDIEAQTGVRTRWFALDLRVRLGDSEVVETALIDASVPPARLVRRSWGGGM</sequence>
<dbReference type="Pfam" id="PF21687">
    <property type="entry name" value="T2SSK_1st"/>
    <property type="match status" value="1"/>
</dbReference>
<keyword evidence="5 10" id="KW-0997">Cell inner membrane</keyword>
<protein>
    <recommendedName>
        <fullName evidence="10">Type II secretion system protein K</fullName>
    </recommendedName>
</protein>
<evidence type="ECO:0000259" key="11">
    <source>
        <dbReference type="Pfam" id="PF03934"/>
    </source>
</evidence>
<keyword evidence="7" id="KW-0653">Protein transport</keyword>
<dbReference type="NCBIfam" id="NF037980">
    <property type="entry name" value="T2SS_GspK"/>
    <property type="match status" value="1"/>
</dbReference>
<evidence type="ECO:0000313" key="14">
    <source>
        <dbReference type="Proteomes" id="UP000441389"/>
    </source>
</evidence>
<dbReference type="InterPro" id="IPR038072">
    <property type="entry name" value="GspK_central_sf"/>
</dbReference>
<dbReference type="InterPro" id="IPR049031">
    <property type="entry name" value="T2SSK_SAM-like_1st"/>
</dbReference>
<keyword evidence="4 10" id="KW-1003">Cell membrane</keyword>
<evidence type="ECO:0000256" key="10">
    <source>
        <dbReference type="PIRNR" id="PIRNR002786"/>
    </source>
</evidence>
<gene>
    <name evidence="13" type="ORF">GON01_00325</name>
</gene>
<dbReference type="PANTHER" id="PTHR38831">
    <property type="entry name" value="TYPE II SECRETION SYSTEM PROTEIN K"/>
    <property type="match status" value="1"/>
</dbReference>
<evidence type="ECO:0000256" key="4">
    <source>
        <dbReference type="ARBA" id="ARBA00022475"/>
    </source>
</evidence>
<evidence type="ECO:0000256" key="5">
    <source>
        <dbReference type="ARBA" id="ARBA00022519"/>
    </source>
</evidence>
<organism evidence="13 14">
    <name type="scientific">Sphingomonas horti</name>
    <dbReference type="NCBI Taxonomy" id="2682842"/>
    <lineage>
        <taxon>Bacteria</taxon>
        <taxon>Pseudomonadati</taxon>
        <taxon>Pseudomonadota</taxon>
        <taxon>Alphaproteobacteria</taxon>
        <taxon>Sphingomonadales</taxon>
        <taxon>Sphingomonadaceae</taxon>
        <taxon>Sphingomonas</taxon>
    </lineage>
</organism>
<evidence type="ECO:0000259" key="12">
    <source>
        <dbReference type="Pfam" id="PF21687"/>
    </source>
</evidence>
<evidence type="ECO:0000313" key="13">
    <source>
        <dbReference type="EMBL" id="MVO76385.1"/>
    </source>
</evidence>